<name>A0A9P4QZ96_9PLEO</name>
<gene>
    <name evidence="2" type="ORF">EJ04DRAFT_218716</name>
</gene>
<organism evidence="2 3">
    <name type="scientific">Polyplosphaeria fusca</name>
    <dbReference type="NCBI Taxonomy" id="682080"/>
    <lineage>
        <taxon>Eukaryota</taxon>
        <taxon>Fungi</taxon>
        <taxon>Dikarya</taxon>
        <taxon>Ascomycota</taxon>
        <taxon>Pezizomycotina</taxon>
        <taxon>Dothideomycetes</taxon>
        <taxon>Pleosporomycetidae</taxon>
        <taxon>Pleosporales</taxon>
        <taxon>Tetraplosphaeriaceae</taxon>
        <taxon>Polyplosphaeria</taxon>
    </lineage>
</organism>
<sequence>MHRQRKHPDPTFPVGPCRFPAASLPQISSAGQAEYLDASQLHRRQIHQLSTRRKTEPLSITDYPLAPAPIPHLDSTKTPLSEPSPAELACLSSLLQPPRLISQLLVCTIMSHGIQG</sequence>
<proteinExistence type="predicted"/>
<comment type="caution">
    <text evidence="2">The sequence shown here is derived from an EMBL/GenBank/DDBJ whole genome shotgun (WGS) entry which is preliminary data.</text>
</comment>
<evidence type="ECO:0000256" key="1">
    <source>
        <dbReference type="SAM" id="MobiDB-lite"/>
    </source>
</evidence>
<evidence type="ECO:0000313" key="3">
    <source>
        <dbReference type="Proteomes" id="UP000799444"/>
    </source>
</evidence>
<feature type="region of interest" description="Disordered" evidence="1">
    <location>
        <begin position="48"/>
        <end position="84"/>
    </location>
</feature>
<dbReference type="Proteomes" id="UP000799444">
    <property type="component" value="Unassembled WGS sequence"/>
</dbReference>
<accession>A0A9P4QZ96</accession>
<dbReference type="AlphaFoldDB" id="A0A9P4QZ96"/>
<keyword evidence="3" id="KW-1185">Reference proteome</keyword>
<evidence type="ECO:0000313" key="2">
    <source>
        <dbReference type="EMBL" id="KAF2735200.1"/>
    </source>
</evidence>
<protein>
    <submittedName>
        <fullName evidence="2">Uncharacterized protein</fullName>
    </submittedName>
</protein>
<reference evidence="2" key="1">
    <citation type="journal article" date="2020" name="Stud. Mycol.">
        <title>101 Dothideomycetes genomes: a test case for predicting lifestyles and emergence of pathogens.</title>
        <authorList>
            <person name="Haridas S."/>
            <person name="Albert R."/>
            <person name="Binder M."/>
            <person name="Bloem J."/>
            <person name="Labutti K."/>
            <person name="Salamov A."/>
            <person name="Andreopoulos B."/>
            <person name="Baker S."/>
            <person name="Barry K."/>
            <person name="Bills G."/>
            <person name="Bluhm B."/>
            <person name="Cannon C."/>
            <person name="Castanera R."/>
            <person name="Culley D."/>
            <person name="Daum C."/>
            <person name="Ezra D."/>
            <person name="Gonzalez J."/>
            <person name="Henrissat B."/>
            <person name="Kuo A."/>
            <person name="Liang C."/>
            <person name="Lipzen A."/>
            <person name="Lutzoni F."/>
            <person name="Magnuson J."/>
            <person name="Mondo S."/>
            <person name="Nolan M."/>
            <person name="Ohm R."/>
            <person name="Pangilinan J."/>
            <person name="Park H.-J."/>
            <person name="Ramirez L."/>
            <person name="Alfaro M."/>
            <person name="Sun H."/>
            <person name="Tritt A."/>
            <person name="Yoshinaga Y."/>
            <person name="Zwiers L.-H."/>
            <person name="Turgeon B."/>
            <person name="Goodwin S."/>
            <person name="Spatafora J."/>
            <person name="Crous P."/>
            <person name="Grigoriev I."/>
        </authorList>
    </citation>
    <scope>NUCLEOTIDE SEQUENCE</scope>
    <source>
        <strain evidence="2">CBS 125425</strain>
    </source>
</reference>
<dbReference type="EMBL" id="ML996138">
    <property type="protein sequence ID" value="KAF2735200.1"/>
    <property type="molecule type" value="Genomic_DNA"/>
</dbReference>